<evidence type="ECO:0000313" key="3">
    <source>
        <dbReference type="Proteomes" id="UP000001409"/>
    </source>
</evidence>
<feature type="region of interest" description="Disordered" evidence="1">
    <location>
        <begin position="31"/>
        <end position="58"/>
    </location>
</feature>
<organism evidence="2 3">
    <name type="scientific">Corynebacterium efficiens (strain DSM 44549 / YS-314 / AJ 12310 / JCM 11189 / NBRC 100395)</name>
    <dbReference type="NCBI Taxonomy" id="196164"/>
    <lineage>
        <taxon>Bacteria</taxon>
        <taxon>Bacillati</taxon>
        <taxon>Actinomycetota</taxon>
        <taxon>Actinomycetes</taxon>
        <taxon>Mycobacteriales</taxon>
        <taxon>Corynebacteriaceae</taxon>
        <taxon>Corynebacterium</taxon>
    </lineage>
</organism>
<sequence>MAGCPHPAAYPRPGAGTTLWEVSVDSTAARGNVHAAGAGNDSPARHPGEPADHGFGRSCGGWSTKIHVGIDVGCGARSFLITPGQASNDPQMVPALDRIRVSIPGRGRPWCRPARVLADNAYSSRANGA</sequence>
<dbReference type="STRING" id="196164.gene:10743331"/>
<keyword evidence="3" id="KW-1185">Reference proteome</keyword>
<dbReference type="Proteomes" id="UP000001409">
    <property type="component" value="Chromosome"/>
</dbReference>
<name>Q8FT11_COREF</name>
<feature type="compositionally biased region" description="Basic and acidic residues" evidence="1">
    <location>
        <begin position="43"/>
        <end position="55"/>
    </location>
</feature>
<accession>Q8FT11</accession>
<protein>
    <submittedName>
        <fullName evidence="2">Putative transposase</fullName>
    </submittedName>
</protein>
<dbReference type="KEGG" id="cef:CE2881"/>
<dbReference type="EMBL" id="BA000035">
    <property type="protein sequence ID" value="BAC19691.1"/>
    <property type="molecule type" value="Genomic_DNA"/>
</dbReference>
<reference evidence="2 3" key="1">
    <citation type="journal article" date="2003" name="Genome Res.">
        <title>Comparative complete genome sequence analysis of the amino acid replacements responsible for the thermostability of Corynebacterium efficiens.</title>
        <authorList>
            <person name="Nishio Y."/>
            <person name="Nakamura Y."/>
            <person name="Kawarabayasi Y."/>
            <person name="Usuda Y."/>
            <person name="Kimura E."/>
            <person name="Sugimoto S."/>
            <person name="Matsui K."/>
            <person name="Yamagishi A."/>
            <person name="Kikuchi H."/>
            <person name="Ikeo K."/>
            <person name="Gojobori T."/>
        </authorList>
    </citation>
    <scope>NUCLEOTIDE SEQUENCE [LARGE SCALE GENOMIC DNA]</scope>
    <source>
        <strain evidence="3">DSM 44549 / YS-314 / AJ 12310 / JCM 11189 / NBRC 100395</strain>
    </source>
</reference>
<evidence type="ECO:0000256" key="1">
    <source>
        <dbReference type="SAM" id="MobiDB-lite"/>
    </source>
</evidence>
<evidence type="ECO:0000313" key="2">
    <source>
        <dbReference type="EMBL" id="BAC19691.1"/>
    </source>
</evidence>
<proteinExistence type="predicted"/>
<dbReference type="eggNOG" id="COG3293">
    <property type="taxonomic scope" value="Bacteria"/>
</dbReference>
<dbReference type="AlphaFoldDB" id="Q8FT11"/>
<dbReference type="HOGENOM" id="CLU_1945125_0_0_11"/>